<dbReference type="RefSeq" id="WP_377196587.1">
    <property type="nucleotide sequence ID" value="NZ_JBHUHF010000001.1"/>
</dbReference>
<protein>
    <submittedName>
        <fullName evidence="1">Ester cyclase</fullName>
    </submittedName>
</protein>
<keyword evidence="2" id="KW-1185">Reference proteome</keyword>
<reference evidence="2" key="1">
    <citation type="journal article" date="2019" name="Int. J. Syst. Evol. Microbiol.">
        <title>The Global Catalogue of Microorganisms (GCM) 10K type strain sequencing project: providing services to taxonomists for standard genome sequencing and annotation.</title>
        <authorList>
            <consortium name="The Broad Institute Genomics Platform"/>
            <consortium name="The Broad Institute Genome Sequencing Center for Infectious Disease"/>
            <person name="Wu L."/>
            <person name="Ma J."/>
        </authorList>
    </citation>
    <scope>NUCLEOTIDE SEQUENCE [LARGE SCALE GENOMIC DNA]</scope>
    <source>
        <strain evidence="2">CCM 7043</strain>
    </source>
</reference>
<dbReference type="Gene3D" id="3.10.450.50">
    <property type="match status" value="1"/>
</dbReference>
<accession>A0ABW4V525</accession>
<dbReference type="InterPro" id="IPR032710">
    <property type="entry name" value="NTF2-like_dom_sf"/>
</dbReference>
<dbReference type="EMBL" id="JBHUHF010000001">
    <property type="protein sequence ID" value="MFD2024650.1"/>
    <property type="molecule type" value="Genomic_DNA"/>
</dbReference>
<evidence type="ECO:0000313" key="1">
    <source>
        <dbReference type="EMBL" id="MFD2024650.1"/>
    </source>
</evidence>
<dbReference type="Pfam" id="PF07366">
    <property type="entry name" value="SnoaL"/>
    <property type="match status" value="1"/>
</dbReference>
<name>A0ABW4V525_9MICO</name>
<comment type="caution">
    <text evidence="1">The sequence shown here is derived from an EMBL/GenBank/DDBJ whole genome shotgun (WGS) entry which is preliminary data.</text>
</comment>
<sequence>MNEDTGAVVRLFVEEFQGNGTRRVGEELLAADFVNRTPDPGSSGDRQAVLDQFEMLHTGLSDLRVEIHQLLVSGDRAATHKTFHGTHTGDLMGVPASGRALALEVMDIVRVRDGQIVEHWNVVNQLAFLRQLSPRSIAGAVGRRLLRGLRRARPR</sequence>
<dbReference type="PANTHER" id="PTHR38436:SF1">
    <property type="entry name" value="ESTER CYCLASE"/>
    <property type="match status" value="1"/>
</dbReference>
<dbReference type="SUPFAM" id="SSF54427">
    <property type="entry name" value="NTF2-like"/>
    <property type="match status" value="1"/>
</dbReference>
<evidence type="ECO:0000313" key="2">
    <source>
        <dbReference type="Proteomes" id="UP001597338"/>
    </source>
</evidence>
<dbReference type="InterPro" id="IPR009959">
    <property type="entry name" value="Cyclase_SnoaL-like"/>
</dbReference>
<organism evidence="1 2">
    <name type="scientific">Promicromonospora aerolata</name>
    <dbReference type="NCBI Taxonomy" id="195749"/>
    <lineage>
        <taxon>Bacteria</taxon>
        <taxon>Bacillati</taxon>
        <taxon>Actinomycetota</taxon>
        <taxon>Actinomycetes</taxon>
        <taxon>Micrococcales</taxon>
        <taxon>Promicromonosporaceae</taxon>
        <taxon>Promicromonospora</taxon>
    </lineage>
</organism>
<dbReference type="PANTHER" id="PTHR38436">
    <property type="entry name" value="POLYKETIDE CYCLASE SNOAL-LIKE DOMAIN"/>
    <property type="match status" value="1"/>
</dbReference>
<gene>
    <name evidence="1" type="ORF">ACFSL2_03920</name>
</gene>
<proteinExistence type="predicted"/>
<dbReference type="Proteomes" id="UP001597338">
    <property type="component" value="Unassembled WGS sequence"/>
</dbReference>